<sequence length="340" mass="36283">MDDPGSGSGVTLTYAQVGLAFSFICFDALVSFGFGLGIGSSLVTAAVRCVLQLAVVATLLQKVFEADNPWAVAGIAGWRAERIWFWAALLNLMGTFETVVNKSKRRYKHMFPSVLIGMLGSTIPVSIIGTRFAMAVEPFWTPARYIPIVGMLCGSTISGIVVSVSYVLKELHDNKDKVEMYLAFGASRFEACKPIATEALRLALTPTINQMSVLGIIAIPGMMTGAILGGASVDQAAKLQMIIMFMISASTALASIVTTVLALSVVVDGEHRVRSDRVDVRPHAVYRARAWVFERVRRGAVWVAGPVIRAWKGRGGEDAEGREGVNGNGGGGGEGDRLLG</sequence>
<feature type="transmembrane region" description="Helical" evidence="7">
    <location>
        <begin position="239"/>
        <end position="267"/>
    </location>
</feature>
<feature type="transmembrane region" description="Helical" evidence="7">
    <location>
        <begin position="211"/>
        <end position="233"/>
    </location>
</feature>
<dbReference type="GO" id="GO:0005886">
    <property type="term" value="C:plasma membrane"/>
    <property type="evidence" value="ECO:0007669"/>
    <property type="project" value="TreeGrafter"/>
</dbReference>
<reference evidence="8 9" key="1">
    <citation type="journal article" date="2016" name="Mol. Biol. Evol.">
        <title>Comparative Genomics of Early-Diverging Mushroom-Forming Fungi Provides Insights into the Origins of Lignocellulose Decay Capabilities.</title>
        <authorList>
            <person name="Nagy L.G."/>
            <person name="Riley R."/>
            <person name="Tritt A."/>
            <person name="Adam C."/>
            <person name="Daum C."/>
            <person name="Floudas D."/>
            <person name="Sun H."/>
            <person name="Yadav J.S."/>
            <person name="Pangilinan J."/>
            <person name="Larsson K.H."/>
            <person name="Matsuura K."/>
            <person name="Barry K."/>
            <person name="Labutti K."/>
            <person name="Kuo R."/>
            <person name="Ohm R.A."/>
            <person name="Bhattacharya S.S."/>
            <person name="Shirouzu T."/>
            <person name="Yoshinaga Y."/>
            <person name="Martin F.M."/>
            <person name="Grigoriev I.V."/>
            <person name="Hibbett D.S."/>
        </authorList>
    </citation>
    <scope>NUCLEOTIDE SEQUENCE [LARGE SCALE GENOMIC DNA]</scope>
    <source>
        <strain evidence="8 9">CBS 109695</strain>
    </source>
</reference>
<evidence type="ECO:0000313" key="8">
    <source>
        <dbReference type="EMBL" id="KZP17643.1"/>
    </source>
</evidence>
<dbReference type="Pfam" id="PF03649">
    <property type="entry name" value="UPF0014"/>
    <property type="match status" value="1"/>
</dbReference>
<evidence type="ECO:0000256" key="4">
    <source>
        <dbReference type="ARBA" id="ARBA00022989"/>
    </source>
</evidence>
<dbReference type="AlphaFoldDB" id="A0A166GAR8"/>
<gene>
    <name evidence="8" type="ORF">FIBSPDRAFT_933861</name>
</gene>
<proteinExistence type="inferred from homology"/>
<dbReference type="InterPro" id="IPR005226">
    <property type="entry name" value="UPF0014_fam"/>
</dbReference>
<evidence type="ECO:0000256" key="3">
    <source>
        <dbReference type="ARBA" id="ARBA00022692"/>
    </source>
</evidence>
<dbReference type="OrthoDB" id="432685at2759"/>
<evidence type="ECO:0000256" key="2">
    <source>
        <dbReference type="ARBA" id="ARBA00005268"/>
    </source>
</evidence>
<feature type="transmembrane region" description="Helical" evidence="7">
    <location>
        <begin position="12"/>
        <end position="38"/>
    </location>
</feature>
<dbReference type="PANTHER" id="PTHR30028:SF0">
    <property type="entry name" value="PROTEIN ALUMINUM SENSITIVE 3"/>
    <property type="match status" value="1"/>
</dbReference>
<comment type="similarity">
    <text evidence="2">Belongs to the UPF0014 family.</text>
</comment>
<accession>A0A166GAR8</accession>
<keyword evidence="3 7" id="KW-0812">Transmembrane</keyword>
<keyword evidence="9" id="KW-1185">Reference proteome</keyword>
<evidence type="ECO:0000256" key="5">
    <source>
        <dbReference type="ARBA" id="ARBA00023136"/>
    </source>
</evidence>
<dbReference type="Proteomes" id="UP000076532">
    <property type="component" value="Unassembled WGS sequence"/>
</dbReference>
<name>A0A166GAR8_9AGAM</name>
<organism evidence="8 9">
    <name type="scientific">Athelia psychrophila</name>
    <dbReference type="NCBI Taxonomy" id="1759441"/>
    <lineage>
        <taxon>Eukaryota</taxon>
        <taxon>Fungi</taxon>
        <taxon>Dikarya</taxon>
        <taxon>Basidiomycota</taxon>
        <taxon>Agaricomycotina</taxon>
        <taxon>Agaricomycetes</taxon>
        <taxon>Agaricomycetidae</taxon>
        <taxon>Atheliales</taxon>
        <taxon>Atheliaceae</taxon>
        <taxon>Athelia</taxon>
    </lineage>
</organism>
<feature type="compositionally biased region" description="Gly residues" evidence="6">
    <location>
        <begin position="324"/>
        <end position="333"/>
    </location>
</feature>
<evidence type="ECO:0000256" key="1">
    <source>
        <dbReference type="ARBA" id="ARBA00004141"/>
    </source>
</evidence>
<feature type="transmembrane region" description="Helical" evidence="7">
    <location>
        <begin position="112"/>
        <end position="133"/>
    </location>
</feature>
<dbReference type="EMBL" id="KV417580">
    <property type="protein sequence ID" value="KZP17643.1"/>
    <property type="molecule type" value="Genomic_DNA"/>
</dbReference>
<comment type="subcellular location">
    <subcellularLocation>
        <location evidence="1">Membrane</location>
        <topology evidence="1">Multi-pass membrane protein</topology>
    </subcellularLocation>
</comment>
<dbReference type="PANTHER" id="PTHR30028">
    <property type="entry name" value="UPF0014 INNER MEMBRANE PROTEIN YBBM-RELATED"/>
    <property type="match status" value="1"/>
</dbReference>
<feature type="transmembrane region" description="Helical" evidence="7">
    <location>
        <begin position="145"/>
        <end position="168"/>
    </location>
</feature>
<evidence type="ECO:0000256" key="7">
    <source>
        <dbReference type="SAM" id="Phobius"/>
    </source>
</evidence>
<evidence type="ECO:0000313" key="9">
    <source>
        <dbReference type="Proteomes" id="UP000076532"/>
    </source>
</evidence>
<feature type="region of interest" description="Disordered" evidence="6">
    <location>
        <begin position="315"/>
        <end position="340"/>
    </location>
</feature>
<protein>
    <submittedName>
        <fullName evidence="8">Uncharacterized protein</fullName>
    </submittedName>
</protein>
<keyword evidence="4 7" id="KW-1133">Transmembrane helix</keyword>
<keyword evidence="5 7" id="KW-0472">Membrane</keyword>
<evidence type="ECO:0000256" key="6">
    <source>
        <dbReference type="SAM" id="MobiDB-lite"/>
    </source>
</evidence>